<protein>
    <submittedName>
        <fullName evidence="8">Uncharacterized protein</fullName>
    </submittedName>
</protein>
<evidence type="ECO:0000256" key="1">
    <source>
        <dbReference type="ARBA" id="ARBA00004496"/>
    </source>
</evidence>
<organism evidence="8 9">
    <name type="scientific">Xanthoceras sorbifolium</name>
    <dbReference type="NCBI Taxonomy" id="99658"/>
    <lineage>
        <taxon>Eukaryota</taxon>
        <taxon>Viridiplantae</taxon>
        <taxon>Streptophyta</taxon>
        <taxon>Embryophyta</taxon>
        <taxon>Tracheophyta</taxon>
        <taxon>Spermatophyta</taxon>
        <taxon>Magnoliopsida</taxon>
        <taxon>eudicotyledons</taxon>
        <taxon>Gunneridae</taxon>
        <taxon>Pentapetalae</taxon>
        <taxon>rosids</taxon>
        <taxon>malvids</taxon>
        <taxon>Sapindales</taxon>
        <taxon>Sapindaceae</taxon>
        <taxon>Xanthoceroideae</taxon>
        <taxon>Xanthoceras</taxon>
    </lineage>
</organism>
<dbReference type="InterPro" id="IPR044670">
    <property type="entry name" value="SOFL"/>
</dbReference>
<keyword evidence="5" id="KW-0539">Nucleus</keyword>
<evidence type="ECO:0000256" key="7">
    <source>
        <dbReference type="SAM" id="MobiDB-lite"/>
    </source>
</evidence>
<evidence type="ECO:0000313" key="9">
    <source>
        <dbReference type="Proteomes" id="UP000827721"/>
    </source>
</evidence>
<keyword evidence="4" id="KW-0932">Cytokinin signaling pathway</keyword>
<evidence type="ECO:0000256" key="6">
    <source>
        <dbReference type="ARBA" id="ARBA00024199"/>
    </source>
</evidence>
<feature type="region of interest" description="Disordered" evidence="7">
    <location>
        <begin position="113"/>
        <end position="204"/>
    </location>
</feature>
<keyword evidence="9" id="KW-1185">Reference proteome</keyword>
<evidence type="ECO:0000256" key="2">
    <source>
        <dbReference type="ARBA" id="ARBA00022490"/>
    </source>
</evidence>
<gene>
    <name evidence="8" type="ORF">JRO89_XS05G0019200</name>
</gene>
<keyword evidence="3" id="KW-0203">Cytokinin biosynthesis</keyword>
<accession>A0ABQ8HZX6</accession>
<comment type="subcellular location">
    <subcellularLocation>
        <location evidence="1">Cytoplasm</location>
    </subcellularLocation>
</comment>
<evidence type="ECO:0000256" key="4">
    <source>
        <dbReference type="ARBA" id="ARBA00022864"/>
    </source>
</evidence>
<evidence type="ECO:0000256" key="5">
    <source>
        <dbReference type="ARBA" id="ARBA00023242"/>
    </source>
</evidence>
<comment type="similarity">
    <text evidence="6">Belongs to the SOFL plant protein family.</text>
</comment>
<dbReference type="PANTHER" id="PTHR33347:SF31">
    <property type="entry name" value="PROTEIN SOB FIVE-LIKE 1"/>
    <property type="match status" value="1"/>
</dbReference>
<comment type="caution">
    <text evidence="8">The sequence shown here is derived from an EMBL/GenBank/DDBJ whole genome shotgun (WGS) entry which is preliminary data.</text>
</comment>
<dbReference type="Proteomes" id="UP000827721">
    <property type="component" value="Unassembled WGS sequence"/>
</dbReference>
<feature type="compositionally biased region" description="Basic residues" evidence="7">
    <location>
        <begin position="154"/>
        <end position="169"/>
    </location>
</feature>
<proteinExistence type="inferred from homology"/>
<reference evidence="8 9" key="1">
    <citation type="submission" date="2021-02" db="EMBL/GenBank/DDBJ databases">
        <title>Plant Genome Project.</title>
        <authorList>
            <person name="Zhang R.-G."/>
        </authorList>
    </citation>
    <scope>NUCLEOTIDE SEQUENCE [LARGE SCALE GENOMIC DNA]</scope>
    <source>
        <tissue evidence="8">Leaves</tissue>
    </source>
</reference>
<name>A0ABQ8HZX6_9ROSI</name>
<evidence type="ECO:0000256" key="3">
    <source>
        <dbReference type="ARBA" id="ARBA00022712"/>
    </source>
</evidence>
<dbReference type="EMBL" id="JAFEMO010000005">
    <property type="protein sequence ID" value="KAH7569923.1"/>
    <property type="molecule type" value="Genomic_DNA"/>
</dbReference>
<evidence type="ECO:0000313" key="8">
    <source>
        <dbReference type="EMBL" id="KAH7569923.1"/>
    </source>
</evidence>
<sequence length="204" mass="22896">MLFQNLTEISNKTVLQKPRQVFAVYSWDPTISSRFNVWLNMKPFSQEQRRPGTLMEHSKILGSKEEYGSSVSGWTMYIGSPVHEKHNYDDDDHSTDKQGDECNKYCYGSNDDDANGKSDDSMASDASSGPSRCERPWESSAQSLDRHGTSTHSSKGKIHKHRMKRKERRIKVETDKPVPKAKGAANPAQTGGKVRKSICTGKGK</sequence>
<keyword evidence="2" id="KW-0963">Cytoplasm</keyword>
<dbReference type="PANTHER" id="PTHR33347">
    <property type="entry name" value="OSJNBA0091C07.3 PROTEIN"/>
    <property type="match status" value="1"/>
</dbReference>